<accession>A0ABP0LRB9</accession>
<dbReference type="Proteomes" id="UP001642484">
    <property type="component" value="Unassembled WGS sequence"/>
</dbReference>
<keyword evidence="2" id="KW-0812">Transmembrane</keyword>
<name>A0ABP0LRB9_9DINO</name>
<keyword evidence="2" id="KW-0472">Membrane</keyword>
<feature type="compositionally biased region" description="Basic and acidic residues" evidence="1">
    <location>
        <begin position="142"/>
        <end position="151"/>
    </location>
</feature>
<protein>
    <submittedName>
        <fullName evidence="3">Uncharacterized protein</fullName>
    </submittedName>
</protein>
<feature type="compositionally biased region" description="Low complexity" evidence="1">
    <location>
        <begin position="87"/>
        <end position="102"/>
    </location>
</feature>
<evidence type="ECO:0000313" key="4">
    <source>
        <dbReference type="Proteomes" id="UP001642484"/>
    </source>
</evidence>
<feature type="compositionally biased region" description="Basic and acidic residues" evidence="1">
    <location>
        <begin position="186"/>
        <end position="206"/>
    </location>
</feature>
<feature type="compositionally biased region" description="Acidic residues" evidence="1">
    <location>
        <begin position="71"/>
        <end position="83"/>
    </location>
</feature>
<feature type="region of interest" description="Disordered" evidence="1">
    <location>
        <begin position="181"/>
        <end position="223"/>
    </location>
</feature>
<organism evidence="3 4">
    <name type="scientific">Durusdinium trenchii</name>
    <dbReference type="NCBI Taxonomy" id="1381693"/>
    <lineage>
        <taxon>Eukaryota</taxon>
        <taxon>Sar</taxon>
        <taxon>Alveolata</taxon>
        <taxon>Dinophyceae</taxon>
        <taxon>Suessiales</taxon>
        <taxon>Symbiodiniaceae</taxon>
        <taxon>Durusdinium</taxon>
    </lineage>
</organism>
<feature type="transmembrane region" description="Helical" evidence="2">
    <location>
        <begin position="159"/>
        <end position="183"/>
    </location>
</feature>
<proteinExistence type="predicted"/>
<evidence type="ECO:0000256" key="1">
    <source>
        <dbReference type="SAM" id="MobiDB-lite"/>
    </source>
</evidence>
<keyword evidence="4" id="KW-1185">Reference proteome</keyword>
<evidence type="ECO:0000313" key="3">
    <source>
        <dbReference type="EMBL" id="CAK9041725.1"/>
    </source>
</evidence>
<gene>
    <name evidence="3" type="ORF">CCMP2556_LOCUS22332</name>
</gene>
<sequence length="223" mass="24142">MPGLDRWNEVSDNTLVLHGAGARKASTFLQNGDPAALGPRAMRVRSEGFAAWFPNAEETRVRPPEGQEAMEIQEAEKEEETAEDPLSQALQDAGDSAASSASNQLHDLKDKASHSLEAGKDEGAGKAVADALKDEDTGDPPDVDHEHDEPKPSLMENLWYYRMYFLSIPALAVALSIIGTALAPKGRPDPKEERDELEETYGHDPRAPVAKGSGKGAQEEEDE</sequence>
<feature type="region of interest" description="Disordered" evidence="1">
    <location>
        <begin position="55"/>
        <end position="152"/>
    </location>
</feature>
<keyword evidence="2" id="KW-1133">Transmembrane helix</keyword>
<dbReference type="EMBL" id="CAXAMN010013780">
    <property type="protein sequence ID" value="CAK9041725.1"/>
    <property type="molecule type" value="Genomic_DNA"/>
</dbReference>
<feature type="compositionally biased region" description="Basic and acidic residues" evidence="1">
    <location>
        <begin position="106"/>
        <end position="124"/>
    </location>
</feature>
<evidence type="ECO:0000256" key="2">
    <source>
        <dbReference type="SAM" id="Phobius"/>
    </source>
</evidence>
<reference evidence="3 4" key="1">
    <citation type="submission" date="2024-02" db="EMBL/GenBank/DDBJ databases">
        <authorList>
            <person name="Chen Y."/>
            <person name="Shah S."/>
            <person name="Dougan E. K."/>
            <person name="Thang M."/>
            <person name="Chan C."/>
        </authorList>
    </citation>
    <scope>NUCLEOTIDE SEQUENCE [LARGE SCALE GENOMIC DNA]</scope>
</reference>
<comment type="caution">
    <text evidence="3">The sequence shown here is derived from an EMBL/GenBank/DDBJ whole genome shotgun (WGS) entry which is preliminary data.</text>
</comment>